<dbReference type="InterPro" id="IPR050483">
    <property type="entry name" value="CoA-transferase_III_domain"/>
</dbReference>
<dbReference type="Gene3D" id="3.40.50.10540">
    <property type="entry name" value="Crotonobetainyl-coa:carnitine coa-transferase, domain 1"/>
    <property type="match status" value="1"/>
</dbReference>
<dbReference type="InterPro" id="IPR023606">
    <property type="entry name" value="CoA-Trfase_III_dom_1_sf"/>
</dbReference>
<keyword evidence="2" id="KW-0808">Transferase</keyword>
<evidence type="ECO:0000256" key="2">
    <source>
        <dbReference type="ARBA" id="ARBA00022679"/>
    </source>
</evidence>
<dbReference type="EMBL" id="BQKY01000012">
    <property type="protein sequence ID" value="GJN92826.1"/>
    <property type="molecule type" value="Genomic_DNA"/>
</dbReference>
<sequence length="426" mass="46361">MPPPLKGMMLADLGAEVVKVERPDSGDDTRNPPSAPLLETPCTPPPSPSVDGKPQLRADDWNALPPESAYFLQANRGKRSLGLDFKKAEGKEVLRELVKQADVLTRWQVENYVPAPVLNRARLLTLSPYPGKLAEAGFGYEDCKKLNPKLIYASISGYGQSGPFSRNPGYDVNIEAEAGLMHITGEPDGPPVKVGVAITDLTTGLYAKSAILAALLSRAQTGEGVHIDINLFESQIASLANIASNYLIAGQEATRQGTAHPSIVPYQVFPTKDGFIMIGAGNDNQFKKLSALLGHGEWSTTPDFSSNSSRVANRRTLVPLIEEALSSHPTAHWLERFKGGGFPFAPVNDIRGTFEHPHTVAREMVREVDHPRAGKIKLVAPAVQYNGQRMQFTRPPPVLKQHSVEVLRELGYTDDKIAELQQKGVV</sequence>
<protein>
    <recommendedName>
        <fullName evidence="6">CAIB/BAIF family enzyme</fullName>
    </recommendedName>
</protein>
<dbReference type="SUPFAM" id="SSF89796">
    <property type="entry name" value="CoA-transferase family III (CaiB/BaiF)"/>
    <property type="match status" value="1"/>
</dbReference>
<proteinExistence type="inferred from homology"/>
<dbReference type="InterPro" id="IPR044855">
    <property type="entry name" value="CoA-Trfase_III_dom3_sf"/>
</dbReference>
<evidence type="ECO:0008006" key="6">
    <source>
        <dbReference type="Google" id="ProtNLM"/>
    </source>
</evidence>
<dbReference type="Proteomes" id="UP001342314">
    <property type="component" value="Unassembled WGS sequence"/>
</dbReference>
<dbReference type="Pfam" id="PF02515">
    <property type="entry name" value="CoA_transf_3"/>
    <property type="match status" value="1"/>
</dbReference>
<dbReference type="PANTHER" id="PTHR48207">
    <property type="entry name" value="SUCCINATE--HYDROXYMETHYLGLUTARATE COA-TRANSFERASE"/>
    <property type="match status" value="1"/>
</dbReference>
<evidence type="ECO:0000313" key="4">
    <source>
        <dbReference type="EMBL" id="GJN92826.1"/>
    </source>
</evidence>
<accession>A0AAV5GKF2</accession>
<name>A0AAV5GKF2_9BASI</name>
<reference evidence="4 5" key="1">
    <citation type="submission" date="2021-12" db="EMBL/GenBank/DDBJ databases">
        <title>High titer production of polyol ester of fatty acids by Rhodotorula paludigena BS15 towards product separation-free biomass refinery.</title>
        <authorList>
            <person name="Mano J."/>
            <person name="Ono H."/>
            <person name="Tanaka T."/>
            <person name="Naito K."/>
            <person name="Sushida H."/>
            <person name="Ike M."/>
            <person name="Tokuyasu K."/>
            <person name="Kitaoka M."/>
        </authorList>
    </citation>
    <scope>NUCLEOTIDE SEQUENCE [LARGE SCALE GENOMIC DNA]</scope>
    <source>
        <strain evidence="4 5">BS15</strain>
    </source>
</reference>
<evidence type="ECO:0000256" key="1">
    <source>
        <dbReference type="ARBA" id="ARBA00008383"/>
    </source>
</evidence>
<feature type="region of interest" description="Disordered" evidence="3">
    <location>
        <begin position="19"/>
        <end position="59"/>
    </location>
</feature>
<dbReference type="AlphaFoldDB" id="A0AAV5GKF2"/>
<comment type="caution">
    <text evidence="4">The sequence shown here is derived from an EMBL/GenBank/DDBJ whole genome shotgun (WGS) entry which is preliminary data.</text>
</comment>
<dbReference type="InterPro" id="IPR003673">
    <property type="entry name" value="CoA-Trfase_fam_III"/>
</dbReference>
<evidence type="ECO:0000256" key="3">
    <source>
        <dbReference type="SAM" id="MobiDB-lite"/>
    </source>
</evidence>
<organism evidence="4 5">
    <name type="scientific">Rhodotorula paludigena</name>
    <dbReference type="NCBI Taxonomy" id="86838"/>
    <lineage>
        <taxon>Eukaryota</taxon>
        <taxon>Fungi</taxon>
        <taxon>Dikarya</taxon>
        <taxon>Basidiomycota</taxon>
        <taxon>Pucciniomycotina</taxon>
        <taxon>Microbotryomycetes</taxon>
        <taxon>Sporidiobolales</taxon>
        <taxon>Sporidiobolaceae</taxon>
        <taxon>Rhodotorula</taxon>
    </lineage>
</organism>
<evidence type="ECO:0000313" key="5">
    <source>
        <dbReference type="Proteomes" id="UP001342314"/>
    </source>
</evidence>
<comment type="similarity">
    <text evidence="1">Belongs to the CoA-transferase III family.</text>
</comment>
<dbReference type="PANTHER" id="PTHR48207:SF3">
    <property type="entry name" value="SUCCINATE--HYDROXYMETHYLGLUTARATE COA-TRANSFERASE"/>
    <property type="match status" value="1"/>
</dbReference>
<gene>
    <name evidence="4" type="ORF">Rhopal_005864-T1</name>
</gene>
<dbReference type="GO" id="GO:0005739">
    <property type="term" value="C:mitochondrion"/>
    <property type="evidence" value="ECO:0007669"/>
    <property type="project" value="TreeGrafter"/>
</dbReference>
<dbReference type="GO" id="GO:0047369">
    <property type="term" value="F:succinate-hydroxymethylglutarate CoA-transferase activity"/>
    <property type="evidence" value="ECO:0007669"/>
    <property type="project" value="TreeGrafter"/>
</dbReference>
<dbReference type="Gene3D" id="3.30.1540.10">
    <property type="entry name" value="formyl-coa transferase, domain 3"/>
    <property type="match status" value="1"/>
</dbReference>
<keyword evidence="5" id="KW-1185">Reference proteome</keyword>
<feature type="compositionally biased region" description="Basic and acidic residues" evidence="3">
    <location>
        <begin position="19"/>
        <end position="30"/>
    </location>
</feature>